<dbReference type="PANTHER" id="PTHR10041:SF5">
    <property type="entry name" value="LEUCINE-RICH COLIPASE-LIKE PROTEIN 1"/>
    <property type="match status" value="1"/>
</dbReference>
<accession>V5H4B8</accession>
<feature type="signal peptide" evidence="4">
    <location>
        <begin position="1"/>
        <end position="24"/>
    </location>
</feature>
<dbReference type="PANTHER" id="PTHR10041">
    <property type="entry name" value="COLIPASE"/>
    <property type="match status" value="1"/>
</dbReference>
<feature type="domain" description="Prokineticin" evidence="5">
    <location>
        <begin position="47"/>
        <end position="117"/>
    </location>
</feature>
<dbReference type="GO" id="GO:0008047">
    <property type="term" value="F:enzyme activator activity"/>
    <property type="evidence" value="ECO:0007669"/>
    <property type="project" value="InterPro"/>
</dbReference>
<keyword evidence="3" id="KW-1015">Disulfide bond</keyword>
<dbReference type="Pfam" id="PF06607">
    <property type="entry name" value="Prokineticin"/>
    <property type="match status" value="1"/>
</dbReference>
<dbReference type="AlphaFoldDB" id="V5H4B8"/>
<keyword evidence="4" id="KW-0732">Signal</keyword>
<dbReference type="GO" id="GO:0016042">
    <property type="term" value="P:lipid catabolic process"/>
    <property type="evidence" value="ECO:0007669"/>
    <property type="project" value="InterPro"/>
</dbReference>
<dbReference type="GO" id="GO:0007586">
    <property type="term" value="P:digestion"/>
    <property type="evidence" value="ECO:0007669"/>
    <property type="project" value="InterPro"/>
</dbReference>
<sequence length="121" mass="12654">MKTFCLALALTVIMAALLADVTAGFEGQVPVLPPGVAAPPPGGVGHSCNAYAKCKKGMCCLRSQLRSPFGVSNTCKPLGKRGEECSESSTKGDIYHGHCPCSSGLRCQYVKPNKHICVNGE</sequence>
<dbReference type="GO" id="GO:0005576">
    <property type="term" value="C:extracellular region"/>
    <property type="evidence" value="ECO:0007669"/>
    <property type="project" value="UniProtKB-SubCell"/>
</dbReference>
<protein>
    <submittedName>
        <fullName evidence="6">Putative avitoxin-var2</fullName>
    </submittedName>
</protein>
<keyword evidence="2" id="KW-0964">Secreted</keyword>
<dbReference type="InterPro" id="IPR023569">
    <property type="entry name" value="Prokineticin_domain"/>
</dbReference>
<feature type="chain" id="PRO_5004734688" evidence="4">
    <location>
        <begin position="25"/>
        <end position="121"/>
    </location>
</feature>
<evidence type="ECO:0000256" key="2">
    <source>
        <dbReference type="ARBA" id="ARBA00022525"/>
    </source>
</evidence>
<evidence type="ECO:0000256" key="3">
    <source>
        <dbReference type="ARBA" id="ARBA00023157"/>
    </source>
</evidence>
<name>V5H4B8_IXORI</name>
<dbReference type="Gene3D" id="2.10.80.10">
    <property type="entry name" value="Lipase, subunit A"/>
    <property type="match status" value="1"/>
</dbReference>
<evidence type="ECO:0000259" key="5">
    <source>
        <dbReference type="Pfam" id="PF06607"/>
    </source>
</evidence>
<dbReference type="InterPro" id="IPR001981">
    <property type="entry name" value="Colipase"/>
</dbReference>
<proteinExistence type="evidence at transcript level"/>
<organism evidence="6">
    <name type="scientific">Ixodes ricinus</name>
    <name type="common">Common tick</name>
    <name type="synonym">Acarus ricinus</name>
    <dbReference type="NCBI Taxonomy" id="34613"/>
    <lineage>
        <taxon>Eukaryota</taxon>
        <taxon>Metazoa</taxon>
        <taxon>Ecdysozoa</taxon>
        <taxon>Arthropoda</taxon>
        <taxon>Chelicerata</taxon>
        <taxon>Arachnida</taxon>
        <taxon>Acari</taxon>
        <taxon>Parasitiformes</taxon>
        <taxon>Ixodida</taxon>
        <taxon>Ixodoidea</taxon>
        <taxon>Ixodidae</taxon>
        <taxon>Ixodinae</taxon>
        <taxon>Ixodes</taxon>
    </lineage>
</organism>
<evidence type="ECO:0000313" key="6">
    <source>
        <dbReference type="EMBL" id="JAB71844.1"/>
    </source>
</evidence>
<reference evidence="6" key="1">
    <citation type="journal article" date="2015" name="Sci. Rep.">
        <title>Tissue- and time-dependent transcription in Ixodes ricinus salivary glands and midguts when blood feeding on the vertebrate host.</title>
        <authorList>
            <person name="Kotsyfakis M."/>
            <person name="Schwarz A."/>
            <person name="Erhart J."/>
            <person name="Ribeiro J.M."/>
        </authorList>
    </citation>
    <scope>NUCLEOTIDE SEQUENCE</scope>
    <source>
        <tissue evidence="6">Salivary gland and midgut</tissue>
    </source>
</reference>
<dbReference type="EMBL" id="GANP01012624">
    <property type="protein sequence ID" value="JAB71844.1"/>
    <property type="molecule type" value="mRNA"/>
</dbReference>
<comment type="subcellular location">
    <subcellularLocation>
        <location evidence="1">Secreted</location>
    </subcellularLocation>
</comment>
<evidence type="ECO:0000256" key="4">
    <source>
        <dbReference type="SAM" id="SignalP"/>
    </source>
</evidence>
<evidence type="ECO:0000256" key="1">
    <source>
        <dbReference type="ARBA" id="ARBA00004613"/>
    </source>
</evidence>